<protein>
    <submittedName>
        <fullName evidence="4">Uncharacterized protein</fullName>
    </submittedName>
</protein>
<proteinExistence type="predicted"/>
<keyword evidence="5" id="KW-1185">Reference proteome</keyword>
<dbReference type="EMBL" id="JADGKB010000003">
    <property type="protein sequence ID" value="KAJ3262082.1"/>
    <property type="molecule type" value="Genomic_DNA"/>
</dbReference>
<evidence type="ECO:0000313" key="3">
    <source>
        <dbReference type="EMBL" id="KAJ3262069.1"/>
    </source>
</evidence>
<dbReference type="Proteomes" id="UP001210925">
    <property type="component" value="Unassembled WGS sequence"/>
</dbReference>
<comment type="caution">
    <text evidence="4">The sequence shown here is derived from an EMBL/GenBank/DDBJ whole genome shotgun (WGS) entry which is preliminary data.</text>
</comment>
<evidence type="ECO:0000313" key="4">
    <source>
        <dbReference type="EMBL" id="KAJ3262082.1"/>
    </source>
</evidence>
<evidence type="ECO:0000256" key="2">
    <source>
        <dbReference type="SAM" id="MobiDB-lite"/>
    </source>
</evidence>
<feature type="compositionally biased region" description="Basic residues" evidence="2">
    <location>
        <begin position="1"/>
        <end position="16"/>
    </location>
</feature>
<feature type="coiled-coil region" evidence="1">
    <location>
        <begin position="216"/>
        <end position="243"/>
    </location>
</feature>
<organism evidence="4 5">
    <name type="scientific">Boothiomyces macroporosus</name>
    <dbReference type="NCBI Taxonomy" id="261099"/>
    <lineage>
        <taxon>Eukaryota</taxon>
        <taxon>Fungi</taxon>
        <taxon>Fungi incertae sedis</taxon>
        <taxon>Chytridiomycota</taxon>
        <taxon>Chytridiomycota incertae sedis</taxon>
        <taxon>Chytridiomycetes</taxon>
        <taxon>Rhizophydiales</taxon>
        <taxon>Terramycetaceae</taxon>
        <taxon>Boothiomyces</taxon>
    </lineage>
</organism>
<sequence>MAKKGKKGGKRGKSRKGKEAPIPASKANEFMTAIKIEACKLSMANYRHHKEEMRISKEIFTKLEDKQFRDIKDVLNDIDGAETKTKEMGKLDLRMQKEMALQLENESKQQQLRVKDVIDRLERELDTKADDLNGLAEFRTKTDQQLNEILQGWKDKKAAAERDHEVAMNKLVARHATCVQNNNIRAERIINAAEGVASGKELERMPDAALEEERLHRRLKDQISLLKSDLKKLKEMVFQLEQKNMELIKCNLSIDYDLKYLQEPVEQDIGDSNLSQALPGLPPLKEDFAKRYRTVKVNVANHAETAKEIVVLEMAKRKKENVGLIGDKVPLNPSTEMGPTRFYSPLVKLTPLKPK</sequence>
<keyword evidence="1" id="KW-0175">Coiled coil</keyword>
<dbReference type="AlphaFoldDB" id="A0AAD5UMB0"/>
<reference evidence="4" key="1">
    <citation type="submission" date="2020-05" db="EMBL/GenBank/DDBJ databases">
        <title>Phylogenomic resolution of chytrid fungi.</title>
        <authorList>
            <person name="Stajich J.E."/>
            <person name="Amses K."/>
            <person name="Simmons R."/>
            <person name="Seto K."/>
            <person name="Myers J."/>
            <person name="Bonds A."/>
            <person name="Quandt C.A."/>
            <person name="Barry K."/>
            <person name="Liu P."/>
            <person name="Grigoriev I."/>
            <person name="Longcore J.E."/>
            <person name="James T.Y."/>
        </authorList>
    </citation>
    <scope>NUCLEOTIDE SEQUENCE</scope>
    <source>
        <strain evidence="4">PLAUS21</strain>
    </source>
</reference>
<dbReference type="EMBL" id="JADGKB010000003">
    <property type="protein sequence ID" value="KAJ3262069.1"/>
    <property type="molecule type" value="Genomic_DNA"/>
</dbReference>
<name>A0AAD5UMB0_9FUNG</name>
<evidence type="ECO:0000256" key="1">
    <source>
        <dbReference type="SAM" id="Coils"/>
    </source>
</evidence>
<feature type="region of interest" description="Disordered" evidence="2">
    <location>
        <begin position="1"/>
        <end position="24"/>
    </location>
</feature>
<gene>
    <name evidence="3" type="ORF">HK103_003912</name>
    <name evidence="4" type="ORF">HK103_003925</name>
</gene>
<evidence type="ECO:0000313" key="5">
    <source>
        <dbReference type="Proteomes" id="UP001210925"/>
    </source>
</evidence>
<accession>A0AAD5UMB0</accession>